<evidence type="ECO:0000256" key="1">
    <source>
        <dbReference type="SAM" id="Coils"/>
    </source>
</evidence>
<evidence type="ECO:0000313" key="2">
    <source>
        <dbReference type="EMBL" id="MDR6943718.1"/>
    </source>
</evidence>
<name>A0ABU1TEE3_9SPHI</name>
<dbReference type="RefSeq" id="WP_310098476.1">
    <property type="nucleotide sequence ID" value="NZ_JAVDUU010000003.1"/>
</dbReference>
<keyword evidence="1" id="KW-0175">Coiled coil</keyword>
<sequence length="278" mass="31717">MRLLTQEEIANIEERAQFMQELRKENYFAIGGSLTAIMNLSPVNGLILIGGNDDTGFEHIRLRHELYSGRTYWRNDDADQVKLDYPSKFGPSSIPVFSYVELADALYKPEFRKASSNNEPDLFDVYDGIPETTSAENRRFKLVLYKGTKIIHTLYPTSAKYTVKKPSGFALHKGGVSVEHNTMTGLVTVTIPYFDYLKVKCYSAIHAYDHASHQLHKKVIIHRPGKADLKIDYRPEPFEGKLDDGGLLKMQFEAANLKDLETELVRIEADKENWLNQP</sequence>
<gene>
    <name evidence="2" type="ORF">J2W55_003571</name>
</gene>
<accession>A0ABU1TEE3</accession>
<reference evidence="2 3" key="1">
    <citation type="submission" date="2023-07" db="EMBL/GenBank/DDBJ databases">
        <title>Sorghum-associated microbial communities from plants grown in Nebraska, USA.</title>
        <authorList>
            <person name="Schachtman D."/>
        </authorList>
    </citation>
    <scope>NUCLEOTIDE SEQUENCE [LARGE SCALE GENOMIC DNA]</scope>
    <source>
        <strain evidence="2 3">3262</strain>
    </source>
</reference>
<evidence type="ECO:0000313" key="3">
    <source>
        <dbReference type="Proteomes" id="UP001247620"/>
    </source>
</evidence>
<keyword evidence="3" id="KW-1185">Reference proteome</keyword>
<dbReference type="EMBL" id="JAVDUU010000003">
    <property type="protein sequence ID" value="MDR6943718.1"/>
    <property type="molecule type" value="Genomic_DNA"/>
</dbReference>
<feature type="coiled-coil region" evidence="1">
    <location>
        <begin position="250"/>
        <end position="277"/>
    </location>
</feature>
<protein>
    <submittedName>
        <fullName evidence="2">Uncharacterized protein</fullName>
    </submittedName>
</protein>
<dbReference type="Proteomes" id="UP001247620">
    <property type="component" value="Unassembled WGS sequence"/>
</dbReference>
<organism evidence="2 3">
    <name type="scientific">Mucilaginibacter pocheonensis</name>
    <dbReference type="NCBI Taxonomy" id="398050"/>
    <lineage>
        <taxon>Bacteria</taxon>
        <taxon>Pseudomonadati</taxon>
        <taxon>Bacteroidota</taxon>
        <taxon>Sphingobacteriia</taxon>
        <taxon>Sphingobacteriales</taxon>
        <taxon>Sphingobacteriaceae</taxon>
        <taxon>Mucilaginibacter</taxon>
    </lineage>
</organism>
<proteinExistence type="predicted"/>
<comment type="caution">
    <text evidence="2">The sequence shown here is derived from an EMBL/GenBank/DDBJ whole genome shotgun (WGS) entry which is preliminary data.</text>
</comment>